<dbReference type="AlphaFoldDB" id="A0AAX3M2E6"/>
<dbReference type="EMBL" id="CP117416">
    <property type="protein sequence ID" value="WCT56417.1"/>
    <property type="molecule type" value="Genomic_DNA"/>
</dbReference>
<gene>
    <name evidence="7" type="ORF">PQ456_02465</name>
</gene>
<keyword evidence="4" id="KW-0808">Transferase</keyword>
<dbReference type="KEGG" id="pka:PQ456_02465"/>
<keyword evidence="3" id="KW-0328">Glycosyltransferase</keyword>
<organism evidence="7 8">
    <name type="scientific">Paenibacillus kyungheensis</name>
    <dbReference type="NCBI Taxonomy" id="1452732"/>
    <lineage>
        <taxon>Bacteria</taxon>
        <taxon>Bacillati</taxon>
        <taxon>Bacillota</taxon>
        <taxon>Bacilli</taxon>
        <taxon>Bacillales</taxon>
        <taxon>Paenibacillaceae</taxon>
        <taxon>Paenibacillus</taxon>
    </lineage>
</organism>
<comment type="similarity">
    <text evidence="2">Belongs to the glycosyltransferase 28 family.</text>
</comment>
<dbReference type="GO" id="GO:0016758">
    <property type="term" value="F:hexosyltransferase activity"/>
    <property type="evidence" value="ECO:0007669"/>
    <property type="project" value="InterPro"/>
</dbReference>
<evidence type="ECO:0000256" key="3">
    <source>
        <dbReference type="ARBA" id="ARBA00022676"/>
    </source>
</evidence>
<dbReference type="Proteomes" id="UP001220509">
    <property type="component" value="Chromosome"/>
</dbReference>
<dbReference type="Pfam" id="PF06925">
    <property type="entry name" value="MGDG_synth"/>
    <property type="match status" value="1"/>
</dbReference>
<evidence type="ECO:0000259" key="6">
    <source>
        <dbReference type="Pfam" id="PF06925"/>
    </source>
</evidence>
<evidence type="ECO:0000313" key="8">
    <source>
        <dbReference type="Proteomes" id="UP001220509"/>
    </source>
</evidence>
<name>A0AAX3M2E6_9BACL</name>
<evidence type="ECO:0000259" key="5">
    <source>
        <dbReference type="Pfam" id="PF04101"/>
    </source>
</evidence>
<keyword evidence="8" id="KW-1185">Reference proteome</keyword>
<dbReference type="RefSeq" id="WP_273614707.1">
    <property type="nucleotide sequence ID" value="NZ_CP117416.1"/>
</dbReference>
<dbReference type="PANTHER" id="PTHR43025">
    <property type="entry name" value="MONOGALACTOSYLDIACYLGLYCEROL SYNTHASE"/>
    <property type="match status" value="1"/>
</dbReference>
<dbReference type="SUPFAM" id="SSF53756">
    <property type="entry name" value="UDP-Glycosyltransferase/glycogen phosphorylase"/>
    <property type="match status" value="1"/>
</dbReference>
<dbReference type="Gene3D" id="3.40.50.2000">
    <property type="entry name" value="Glycogen Phosphorylase B"/>
    <property type="match status" value="1"/>
</dbReference>
<dbReference type="InterPro" id="IPR050519">
    <property type="entry name" value="Glycosyltransf_28_UgtP"/>
</dbReference>
<dbReference type="InterPro" id="IPR007235">
    <property type="entry name" value="Glyco_trans_28_C"/>
</dbReference>
<dbReference type="InterPro" id="IPR009695">
    <property type="entry name" value="Diacylglyc_glucosyltr_N"/>
</dbReference>
<feature type="domain" description="Diacylglycerol glucosyltransferase N-terminal" evidence="6">
    <location>
        <begin position="19"/>
        <end position="180"/>
    </location>
</feature>
<evidence type="ECO:0000256" key="1">
    <source>
        <dbReference type="ARBA" id="ARBA00004370"/>
    </source>
</evidence>
<evidence type="ECO:0000256" key="2">
    <source>
        <dbReference type="ARBA" id="ARBA00006962"/>
    </source>
</evidence>
<protein>
    <submittedName>
        <fullName evidence="7">Glycosyltransferase</fullName>
    </submittedName>
</protein>
<dbReference type="Pfam" id="PF04101">
    <property type="entry name" value="Glyco_tran_28_C"/>
    <property type="match status" value="1"/>
</dbReference>
<evidence type="ECO:0000256" key="4">
    <source>
        <dbReference type="ARBA" id="ARBA00022679"/>
    </source>
</evidence>
<sequence>MPHNSSSILIVYASYGHGHYQAAKSLQASLLERGVPHVTLLDVMAESHPWINKISQFIYMQSFTTIPHLYGWVYYNTRKMKATSLFGKALHSLGIRSLQAMLEQEQPDLVIHTFPQLVLPTMKKRWQLTMPLVNILTDYDLHGRWLHPHIDHYYVPSTDMKQDMLAQGVPPERISVSGIPLRADFDRNLFTAQHPVTDVPDRKQLRIQAGLIPEHKTVLLLAGAYGVLKNVREVCDQLAERTDTQVIVICGKNESLLQELASHYSEHPAFTIIGFTDRMSEWMMMSDCVITKPGGVTVAECIHCELPLFLLKPVPGQELANALYLQSYQAAEVCDSSSALAERLMTALDQPEILQHMQTQLRTLQTPQAASYIADDLIERYLSQAHAAQLRSVSLKPNLQTTIN</sequence>
<proteinExistence type="inferred from homology"/>
<comment type="subcellular location">
    <subcellularLocation>
        <location evidence="1">Membrane</location>
    </subcellularLocation>
</comment>
<dbReference type="GO" id="GO:0009247">
    <property type="term" value="P:glycolipid biosynthetic process"/>
    <property type="evidence" value="ECO:0007669"/>
    <property type="project" value="InterPro"/>
</dbReference>
<accession>A0AAX3M2E6</accession>
<dbReference type="PANTHER" id="PTHR43025:SF3">
    <property type="entry name" value="MONOGALACTOSYLDIACYLGLYCEROL SYNTHASE 1, CHLOROPLASTIC"/>
    <property type="match status" value="1"/>
</dbReference>
<reference evidence="7 8" key="1">
    <citation type="submission" date="2023-02" db="EMBL/GenBank/DDBJ databases">
        <title>Genome sequence of Paenibacillus kyungheensis KACC 18744.</title>
        <authorList>
            <person name="Kim S."/>
            <person name="Heo J."/>
            <person name="Kwon S.-W."/>
        </authorList>
    </citation>
    <scope>NUCLEOTIDE SEQUENCE [LARGE SCALE GENOMIC DNA]</scope>
    <source>
        <strain evidence="7 8">KACC 18744</strain>
    </source>
</reference>
<feature type="domain" description="Glycosyl transferase family 28 C-terminal" evidence="5">
    <location>
        <begin position="229"/>
        <end position="350"/>
    </location>
</feature>
<dbReference type="GO" id="GO:0016020">
    <property type="term" value="C:membrane"/>
    <property type="evidence" value="ECO:0007669"/>
    <property type="project" value="UniProtKB-SubCell"/>
</dbReference>
<evidence type="ECO:0000313" key="7">
    <source>
        <dbReference type="EMBL" id="WCT56417.1"/>
    </source>
</evidence>